<evidence type="ECO:0000256" key="3">
    <source>
        <dbReference type="ARBA" id="ARBA00022692"/>
    </source>
</evidence>
<keyword evidence="9" id="KW-1185">Reference proteome</keyword>
<dbReference type="PANTHER" id="PTHR12308:SF84">
    <property type="entry name" value="ANOCTAMIN"/>
    <property type="match status" value="1"/>
</dbReference>
<evidence type="ECO:0000256" key="6">
    <source>
        <dbReference type="RuleBase" id="RU280814"/>
    </source>
</evidence>
<dbReference type="PANTHER" id="PTHR12308">
    <property type="entry name" value="ANOCTAMIN"/>
    <property type="match status" value="1"/>
</dbReference>
<organism evidence="9 10">
    <name type="scientific">Ceratina calcarata</name>
    <dbReference type="NCBI Taxonomy" id="156304"/>
    <lineage>
        <taxon>Eukaryota</taxon>
        <taxon>Metazoa</taxon>
        <taxon>Ecdysozoa</taxon>
        <taxon>Arthropoda</taxon>
        <taxon>Hexapoda</taxon>
        <taxon>Insecta</taxon>
        <taxon>Pterygota</taxon>
        <taxon>Neoptera</taxon>
        <taxon>Endopterygota</taxon>
        <taxon>Hymenoptera</taxon>
        <taxon>Apocrita</taxon>
        <taxon>Aculeata</taxon>
        <taxon>Apoidea</taxon>
        <taxon>Anthophila</taxon>
        <taxon>Apidae</taxon>
        <taxon>Ceratina</taxon>
        <taxon>Zadontomerus</taxon>
    </lineage>
</organism>
<comment type="similarity">
    <text evidence="2 6">Belongs to the anoctamin family.</text>
</comment>
<keyword evidence="5 6" id="KW-0472">Membrane</keyword>
<comment type="caution">
    <text evidence="6">Lacks conserved residue(s) required for the propagation of feature annotation.</text>
</comment>
<dbReference type="Pfam" id="PF04547">
    <property type="entry name" value="Anoctamin"/>
    <property type="match status" value="1"/>
</dbReference>
<feature type="transmembrane region" description="Helical" evidence="6">
    <location>
        <begin position="310"/>
        <end position="330"/>
    </location>
</feature>
<dbReference type="AlphaFoldDB" id="A0AAJ7W9V4"/>
<evidence type="ECO:0000256" key="4">
    <source>
        <dbReference type="ARBA" id="ARBA00022989"/>
    </source>
</evidence>
<feature type="compositionally biased region" description="Polar residues" evidence="7">
    <location>
        <begin position="1"/>
        <end position="31"/>
    </location>
</feature>
<evidence type="ECO:0000256" key="5">
    <source>
        <dbReference type="ARBA" id="ARBA00023136"/>
    </source>
</evidence>
<dbReference type="GeneID" id="108623962"/>
<protein>
    <recommendedName>
        <fullName evidence="6">Anoctamin</fullName>
    </recommendedName>
</protein>
<evidence type="ECO:0000313" key="10">
    <source>
        <dbReference type="RefSeq" id="XP_026668526.1"/>
    </source>
</evidence>
<sequence length="449" mass="50452">RRQSLSTVNTNVSELSSNKSEGNVTKPTNPASKVPSTSSTPLKSLKSQKSKSSIDTSSPKQKQTEGNREMVYELEKNGIETNNGSPDGNRAMSKGSVYPAGSNLTARDAFGNITLCPLCDRACSYQTLGDSCIFSKLTYLFDNPATVFFAIFMSFWATTFLELWKRVIVWEWDLQNTESDEEPRPEFETTVKTFRINPVTREREPYLPAWSKALRFCATGSIVFFMICVVLGAVLGTIIYKISLVAVFYNGGGPFLKNHAKIFTSITAALVNLIIIMILTRVYHRLAIWMVNMENPRTQTEYESSFTFKIFLFEFVNFYSSLIYIAFFKVRIINSKDQNRTTILETVFALTGIMSYVIPAVPQPLSTQLQRERLLAQEAKYEKGIKSREDEDDILSMLREAGSIGRAAGGGRGSWARRFSKISDGLDAHVDVTSRHNRNDDGSTVWEVT</sequence>
<keyword evidence="3 6" id="KW-0812">Transmembrane</keyword>
<feature type="region of interest" description="Disordered" evidence="7">
    <location>
        <begin position="1"/>
        <end position="68"/>
    </location>
</feature>
<dbReference type="InterPro" id="IPR049452">
    <property type="entry name" value="Anoctamin_TM"/>
</dbReference>
<evidence type="ECO:0000313" key="9">
    <source>
        <dbReference type="Proteomes" id="UP000694925"/>
    </source>
</evidence>
<accession>A0AAJ7W9V4</accession>
<feature type="transmembrane region" description="Helical" evidence="6">
    <location>
        <begin position="342"/>
        <end position="361"/>
    </location>
</feature>
<evidence type="ECO:0000256" key="1">
    <source>
        <dbReference type="ARBA" id="ARBA00004141"/>
    </source>
</evidence>
<feature type="transmembrane region" description="Helical" evidence="6">
    <location>
        <begin position="262"/>
        <end position="283"/>
    </location>
</feature>
<evidence type="ECO:0000256" key="2">
    <source>
        <dbReference type="ARBA" id="ARBA00009671"/>
    </source>
</evidence>
<keyword evidence="4 6" id="KW-1133">Transmembrane helix</keyword>
<gene>
    <name evidence="10" type="primary">LOC108623962</name>
</gene>
<name>A0AAJ7W9V4_9HYME</name>
<evidence type="ECO:0000259" key="8">
    <source>
        <dbReference type="Pfam" id="PF04547"/>
    </source>
</evidence>
<evidence type="ECO:0000256" key="7">
    <source>
        <dbReference type="SAM" id="MobiDB-lite"/>
    </source>
</evidence>
<feature type="transmembrane region" description="Helical" evidence="6">
    <location>
        <begin position="222"/>
        <end position="250"/>
    </location>
</feature>
<dbReference type="GO" id="GO:0005254">
    <property type="term" value="F:chloride channel activity"/>
    <property type="evidence" value="ECO:0007669"/>
    <property type="project" value="TreeGrafter"/>
</dbReference>
<dbReference type="KEGG" id="ccal:108623962"/>
<feature type="non-terminal residue" evidence="10">
    <location>
        <position position="1"/>
    </location>
</feature>
<dbReference type="GO" id="GO:0005886">
    <property type="term" value="C:plasma membrane"/>
    <property type="evidence" value="ECO:0007669"/>
    <property type="project" value="TreeGrafter"/>
</dbReference>
<proteinExistence type="inferred from homology"/>
<feature type="compositionally biased region" description="Low complexity" evidence="7">
    <location>
        <begin position="32"/>
        <end position="60"/>
    </location>
</feature>
<feature type="domain" description="Anoctamin transmembrane" evidence="8">
    <location>
        <begin position="132"/>
        <end position="341"/>
    </location>
</feature>
<comment type="subcellular location">
    <subcellularLocation>
        <location evidence="1 6">Membrane</location>
        <topology evidence="1 6">Multi-pass membrane protein</topology>
    </subcellularLocation>
</comment>
<dbReference type="RefSeq" id="XP_026668526.1">
    <property type="nucleotide sequence ID" value="XM_026812725.1"/>
</dbReference>
<dbReference type="Proteomes" id="UP000694925">
    <property type="component" value="Unplaced"/>
</dbReference>
<dbReference type="InterPro" id="IPR007632">
    <property type="entry name" value="Anoctamin"/>
</dbReference>
<reference evidence="10" key="1">
    <citation type="submission" date="2025-08" db="UniProtKB">
        <authorList>
            <consortium name="RefSeq"/>
        </authorList>
    </citation>
    <scope>IDENTIFICATION</scope>
    <source>
        <tissue evidence="10">Whole body</tissue>
    </source>
</reference>